<feature type="transmembrane region" description="Helical" evidence="1">
    <location>
        <begin position="32"/>
        <end position="55"/>
    </location>
</feature>
<reference evidence="2 3" key="1">
    <citation type="journal article" date="2016" name="Fungal Biol.">
        <title>The genome of Xylona heveae provides a window into fungal endophytism.</title>
        <authorList>
            <person name="Gazis R."/>
            <person name="Kuo A."/>
            <person name="Riley R."/>
            <person name="LaButti K."/>
            <person name="Lipzen A."/>
            <person name="Lin J."/>
            <person name="Amirebrahimi M."/>
            <person name="Hesse C.N."/>
            <person name="Spatafora J.W."/>
            <person name="Henrissat B."/>
            <person name="Hainaut M."/>
            <person name="Grigoriev I.V."/>
            <person name="Hibbett D.S."/>
        </authorList>
    </citation>
    <scope>NUCLEOTIDE SEQUENCE [LARGE SCALE GENOMIC DNA]</scope>
    <source>
        <strain evidence="2 3">TC161</strain>
    </source>
</reference>
<sequence>MLLHFINIRLKHLAFSSLSKTHFTLFFPPSQLVVKSTFSLFFFFPYRAFLSLVIYPPKAFCSFSLLLLSLYLFTYLLICQRYLPFYPFTYFTCFPYFPIYQRYLLIHMGFFKLNFLFIPSLLFTSPSRPSTV</sequence>
<dbReference type="AlphaFoldDB" id="A0A165JPE8"/>
<dbReference type="EMBL" id="KV407454">
    <property type="protein sequence ID" value="KZF26479.1"/>
    <property type="molecule type" value="Genomic_DNA"/>
</dbReference>
<keyword evidence="1" id="KW-1133">Transmembrane helix</keyword>
<dbReference type="Proteomes" id="UP000076632">
    <property type="component" value="Unassembled WGS sequence"/>
</dbReference>
<accession>A0A165JPE8</accession>
<dbReference type="GeneID" id="28894244"/>
<proteinExistence type="predicted"/>
<protein>
    <submittedName>
        <fullName evidence="2">Uncharacterized protein</fullName>
    </submittedName>
</protein>
<gene>
    <name evidence="2" type="ORF">L228DRAFT_13278</name>
</gene>
<name>A0A165JPE8_XYLHT</name>
<keyword evidence="1" id="KW-0472">Membrane</keyword>
<keyword evidence="1" id="KW-0812">Transmembrane</keyword>
<feature type="transmembrane region" description="Helical" evidence="1">
    <location>
        <begin position="62"/>
        <end position="83"/>
    </location>
</feature>
<evidence type="ECO:0000313" key="3">
    <source>
        <dbReference type="Proteomes" id="UP000076632"/>
    </source>
</evidence>
<organism evidence="2 3">
    <name type="scientific">Xylona heveae (strain CBS 132557 / TC161)</name>
    <dbReference type="NCBI Taxonomy" id="1328760"/>
    <lineage>
        <taxon>Eukaryota</taxon>
        <taxon>Fungi</taxon>
        <taxon>Dikarya</taxon>
        <taxon>Ascomycota</taxon>
        <taxon>Pezizomycotina</taxon>
        <taxon>Xylonomycetes</taxon>
        <taxon>Xylonales</taxon>
        <taxon>Xylonaceae</taxon>
        <taxon>Xylona</taxon>
    </lineage>
</organism>
<evidence type="ECO:0000313" key="2">
    <source>
        <dbReference type="EMBL" id="KZF26479.1"/>
    </source>
</evidence>
<dbReference type="InParanoid" id="A0A165JPE8"/>
<dbReference type="RefSeq" id="XP_018192034.1">
    <property type="nucleotide sequence ID" value="XM_018329107.1"/>
</dbReference>
<keyword evidence="3" id="KW-1185">Reference proteome</keyword>
<evidence type="ECO:0000256" key="1">
    <source>
        <dbReference type="SAM" id="Phobius"/>
    </source>
</evidence>
<feature type="transmembrane region" description="Helical" evidence="1">
    <location>
        <begin position="103"/>
        <end position="123"/>
    </location>
</feature>